<feature type="compositionally biased region" description="Polar residues" evidence="1">
    <location>
        <begin position="368"/>
        <end position="385"/>
    </location>
</feature>
<dbReference type="Proteomes" id="UP000326924">
    <property type="component" value="Unassembled WGS sequence"/>
</dbReference>
<evidence type="ECO:0000313" key="2">
    <source>
        <dbReference type="EMBL" id="KAA8893176.1"/>
    </source>
</evidence>
<feature type="region of interest" description="Disordered" evidence="1">
    <location>
        <begin position="1"/>
        <end position="23"/>
    </location>
</feature>
<dbReference type="AlphaFoldDB" id="A0A5J5EDZ0"/>
<feature type="compositionally biased region" description="Basic and acidic residues" evidence="1">
    <location>
        <begin position="640"/>
        <end position="650"/>
    </location>
</feature>
<evidence type="ECO:0000313" key="3">
    <source>
        <dbReference type="Proteomes" id="UP000326924"/>
    </source>
</evidence>
<feature type="compositionally biased region" description="Basic and acidic residues" evidence="1">
    <location>
        <begin position="1"/>
        <end position="12"/>
    </location>
</feature>
<feature type="region of interest" description="Disordered" evidence="1">
    <location>
        <begin position="595"/>
        <end position="650"/>
    </location>
</feature>
<keyword evidence="3" id="KW-1185">Reference proteome</keyword>
<comment type="caution">
    <text evidence="2">The sequence shown here is derived from an EMBL/GenBank/DDBJ whole genome shotgun (WGS) entry which is preliminary data.</text>
</comment>
<dbReference type="EMBL" id="VXIS01000486">
    <property type="protein sequence ID" value="KAA8893176.1"/>
    <property type="molecule type" value="Genomic_DNA"/>
</dbReference>
<organism evidence="2 3">
    <name type="scientific">Sphaerosporella brunnea</name>
    <dbReference type="NCBI Taxonomy" id="1250544"/>
    <lineage>
        <taxon>Eukaryota</taxon>
        <taxon>Fungi</taxon>
        <taxon>Dikarya</taxon>
        <taxon>Ascomycota</taxon>
        <taxon>Pezizomycotina</taxon>
        <taxon>Pezizomycetes</taxon>
        <taxon>Pezizales</taxon>
        <taxon>Pyronemataceae</taxon>
        <taxon>Sphaerosporella</taxon>
    </lineage>
</organism>
<feature type="compositionally biased region" description="Low complexity" evidence="1">
    <location>
        <begin position="343"/>
        <end position="359"/>
    </location>
</feature>
<dbReference type="InParanoid" id="A0A5J5EDZ0"/>
<name>A0A5J5EDZ0_9PEZI</name>
<gene>
    <name evidence="2" type="ORF">FN846DRAFT_914355</name>
</gene>
<feature type="region of interest" description="Disordered" evidence="1">
    <location>
        <begin position="334"/>
        <end position="411"/>
    </location>
</feature>
<feature type="compositionally biased region" description="Basic and acidic residues" evidence="1">
    <location>
        <begin position="387"/>
        <end position="411"/>
    </location>
</feature>
<proteinExistence type="predicted"/>
<protein>
    <submittedName>
        <fullName evidence="2">Uncharacterized protein</fullName>
    </submittedName>
</protein>
<feature type="compositionally biased region" description="Polar residues" evidence="1">
    <location>
        <begin position="597"/>
        <end position="606"/>
    </location>
</feature>
<dbReference type="OrthoDB" id="5350973at2759"/>
<accession>A0A5J5EDZ0</accession>
<reference evidence="2 3" key="1">
    <citation type="submission" date="2019-09" db="EMBL/GenBank/DDBJ databases">
        <title>Draft genome of the ectomycorrhizal ascomycete Sphaerosporella brunnea.</title>
        <authorList>
            <consortium name="DOE Joint Genome Institute"/>
            <person name="Benucci G.M."/>
            <person name="Marozzi G."/>
            <person name="Antonielli L."/>
            <person name="Sanchez S."/>
            <person name="Marco P."/>
            <person name="Wang X."/>
            <person name="Falini L.B."/>
            <person name="Barry K."/>
            <person name="Haridas S."/>
            <person name="Lipzen A."/>
            <person name="Labutti K."/>
            <person name="Grigoriev I.V."/>
            <person name="Murat C."/>
            <person name="Martin F."/>
            <person name="Albertini E."/>
            <person name="Donnini D."/>
            <person name="Bonito G."/>
        </authorList>
    </citation>
    <scope>NUCLEOTIDE SEQUENCE [LARGE SCALE GENOMIC DNA]</scope>
    <source>
        <strain evidence="2 3">Sb_GMNB300</strain>
    </source>
</reference>
<sequence length="650" mass="73098">MSDLTKRGRDFRSPSTLEQAPSPKRVCSELDNVQFISGPTLDHRKSSNVPELTMKNLNVLVPNSMTLEIKKATTREEWGSKVRFFMAYMFYRARSFPEQGIKNLLHHFQPIGTKVVRSDREVSFVKQLVDDLQDDIARSHEAMARLFMSTELGQEWIADVDSKRAVQRGIPWLNAHSPQLLKALQLSPTEFSSLWTPILHVVNSSVWTDTEWRQTSQRLWAEDTYIFSAMRWASLEIIARFSNAMHSSNANTRYLSVQIRQKVFRAVSPLDFPELWPAISTDQHFHPTTPQAWASLPDHYPVCYENNNFRDIFHRFGKAGQDILVGLTPRALLSSRSTPEVNSSQQETSTQESITTTEPTHPHDSLYSYESTSQPAHGKPTASTADDNDHNTVDHHVRDAQGGETAEHLGDVESFGMAYGTDSEEDDSFFCSQDGTKIPAINLQVDRDVAPARSSSMRTGTEVDKVSEDVVQQIMELVRANNNEDCAMVHDFIRMYDPPVDYLTQRAFDLSRMGGSGLAKYAIEDLYCDAEIYRRLGDYFHHRRLEALDEAAKVEEQVRVAAAAQEAAESQEAAYRQMSRRVGAAKEAQLNALRRATGNNQSSGGSRPTFPSLGLSVSSHKPISNPPIEATLRSTPGPKRLFDEHAAFGT</sequence>
<evidence type="ECO:0000256" key="1">
    <source>
        <dbReference type="SAM" id="MobiDB-lite"/>
    </source>
</evidence>